<feature type="region of interest" description="Disordered" evidence="1">
    <location>
        <begin position="704"/>
        <end position="780"/>
    </location>
</feature>
<sequence>MFTLRRSLCIGLTGLHATLHSLSSPATSTSLRNTNNRSVERRFYARCITKHGLSIPSRLSDLLGTTTAVKATPSPLPPDESRGMIVVPRGSPHSSPRLASSRDDAIYISDDAASDLNDASHELFDETMPPIQAIVQSLENAGKVGSTNDGFEQSSQCKDVHEAIDQVADFKPPDHEQLNESHRPTVDLAAECLNGVSASTPRICTSTPTSMTDGSQTASLSCESSLRDGDSTDAREASMPADDEDTIIISSSEIPQRVDSQLHAHALASLPQRPPSPLDHDRNRVGMTHRESADLSQGLASSKDGSFDVFDTASDYADTACDESSDETPPSVRAAVRSLEETGNSRSTVGDNKQTSNFRDKCEPPHRPPSSTPLDLTQINHGARLSFAEPADCLEEAPSSISRIRSPAASTPASSRLNSLSPEPQVRDTISTQTSFTSMSAACNGAEEIDDQTCTGTSPPDKTANDSIAREDACDEQSPMSQMPRQNKRSRGSSVNRDTEQSDADGLRGALDDPEYCPSPSYESEDDSDSPFGYEEQVSRKRRKFCAESIKIKSRGQQRGHSVSVGLDQASELISVTQDDSLAVAEPADAAFDEWLLQDVVLKRTIMDGKATFLFQFDWDLCAKHGQAARKPRKRSKKQGQAKPIAKNNGRRRFTASEDQWLARWKEEEGLCWAEIHSLFCAKFEERSKEALQVRKQIQDFVWNDPASVDGDGDGDGTTAVAGDRDNISDKSSDGEGGNDGDDDHNDARRSGIPTARVAATANKLERKPLIPSAKTNMAI</sequence>
<protein>
    <recommendedName>
        <fullName evidence="4">Myb-like domain-containing protein</fullName>
    </recommendedName>
</protein>
<evidence type="ECO:0000313" key="2">
    <source>
        <dbReference type="EMBL" id="KGQ07760.1"/>
    </source>
</evidence>
<feature type="compositionally biased region" description="Polar residues" evidence="1">
    <location>
        <begin position="417"/>
        <end position="430"/>
    </location>
</feature>
<feature type="region of interest" description="Disordered" evidence="1">
    <location>
        <begin position="268"/>
        <end position="306"/>
    </location>
</feature>
<reference evidence="2 3" key="1">
    <citation type="submission" date="2012-10" db="EMBL/GenBank/DDBJ databases">
        <title>Genome sequencing and analysis of entomopathogenic fungi Beauveria bassiana D1-5.</title>
        <authorList>
            <person name="Li Q."/>
            <person name="Wang L."/>
            <person name="Zhang Z."/>
            <person name="Wang Q."/>
            <person name="Ren J."/>
            <person name="Wang M."/>
            <person name="Xu W."/>
            <person name="Wang J."/>
            <person name="Lu Y."/>
            <person name="Du Q."/>
            <person name="Sun Z."/>
        </authorList>
    </citation>
    <scope>NUCLEOTIDE SEQUENCE [LARGE SCALE GENOMIC DNA]</scope>
    <source>
        <strain evidence="2 3">D1-5</strain>
    </source>
</reference>
<feature type="region of interest" description="Disordered" evidence="1">
    <location>
        <begin position="205"/>
        <end position="244"/>
    </location>
</feature>
<feature type="region of interest" description="Disordered" evidence="1">
    <location>
        <begin position="450"/>
        <end position="537"/>
    </location>
</feature>
<evidence type="ECO:0000313" key="3">
    <source>
        <dbReference type="Proteomes" id="UP000030106"/>
    </source>
</evidence>
<feature type="compositionally biased region" description="Polar residues" evidence="1">
    <location>
        <begin position="205"/>
        <end position="224"/>
    </location>
</feature>
<proteinExistence type="predicted"/>
<feature type="compositionally biased region" description="Basic and acidic residues" evidence="1">
    <location>
        <begin position="723"/>
        <end position="734"/>
    </location>
</feature>
<evidence type="ECO:0000256" key="1">
    <source>
        <dbReference type="SAM" id="MobiDB-lite"/>
    </source>
</evidence>
<name>A0A0A2VNP4_BEABA</name>
<dbReference type="AlphaFoldDB" id="A0A0A2VNP4"/>
<feature type="region of interest" description="Disordered" evidence="1">
    <location>
        <begin position="398"/>
        <end position="430"/>
    </location>
</feature>
<dbReference type="HOGENOM" id="CLU_020077_0_0_1"/>
<feature type="compositionally biased region" description="Basic and acidic residues" evidence="1">
    <location>
        <begin position="278"/>
        <end position="293"/>
    </location>
</feature>
<feature type="compositionally biased region" description="Polar residues" evidence="1">
    <location>
        <begin position="341"/>
        <end position="357"/>
    </location>
</feature>
<feature type="compositionally biased region" description="Polar residues" evidence="1">
    <location>
        <begin position="294"/>
        <end position="304"/>
    </location>
</feature>
<accession>A0A0A2VNP4</accession>
<organism evidence="2 3">
    <name type="scientific">Beauveria bassiana D1-5</name>
    <dbReference type="NCBI Taxonomy" id="1245745"/>
    <lineage>
        <taxon>Eukaryota</taxon>
        <taxon>Fungi</taxon>
        <taxon>Dikarya</taxon>
        <taxon>Ascomycota</taxon>
        <taxon>Pezizomycotina</taxon>
        <taxon>Sordariomycetes</taxon>
        <taxon>Hypocreomycetidae</taxon>
        <taxon>Hypocreales</taxon>
        <taxon>Cordycipitaceae</taxon>
        <taxon>Beauveria</taxon>
    </lineage>
</organism>
<dbReference type="EMBL" id="ANFO01000642">
    <property type="protein sequence ID" value="KGQ07760.1"/>
    <property type="molecule type" value="Genomic_DNA"/>
</dbReference>
<feature type="region of interest" description="Disordered" evidence="1">
    <location>
        <begin position="338"/>
        <end position="377"/>
    </location>
</feature>
<dbReference type="Proteomes" id="UP000030106">
    <property type="component" value="Unassembled WGS sequence"/>
</dbReference>
<gene>
    <name evidence="2" type="ORF">BBAD15_g6913</name>
</gene>
<dbReference type="OrthoDB" id="4870481at2759"/>
<feature type="compositionally biased region" description="Basic and acidic residues" evidence="1">
    <location>
        <begin position="225"/>
        <end position="236"/>
    </location>
</feature>
<feature type="region of interest" description="Disordered" evidence="1">
    <location>
        <begin position="628"/>
        <end position="653"/>
    </location>
</feature>
<feature type="region of interest" description="Disordered" evidence="1">
    <location>
        <begin position="71"/>
        <end position="99"/>
    </location>
</feature>
<feature type="compositionally biased region" description="Low complexity" evidence="1">
    <location>
        <begin position="398"/>
        <end position="416"/>
    </location>
</feature>
<comment type="caution">
    <text evidence="2">The sequence shown here is derived from an EMBL/GenBank/DDBJ whole genome shotgun (WGS) entry which is preliminary data.</text>
</comment>
<evidence type="ECO:0008006" key="4">
    <source>
        <dbReference type="Google" id="ProtNLM"/>
    </source>
</evidence>
<feature type="compositionally biased region" description="Basic residues" evidence="1">
    <location>
        <begin position="628"/>
        <end position="640"/>
    </location>
</feature>